<evidence type="ECO:0000256" key="1">
    <source>
        <dbReference type="SAM" id="MobiDB-lite"/>
    </source>
</evidence>
<proteinExistence type="predicted"/>
<sequence>MASPIGLTVSHLPTATSFFLAALQPLGYRFVGRWGNQIGFGTQHEAAEFFLAQDPNGQNTHLTFAAPSRTSIREFYTAALTAGATPQTTPTSQHSTFTASIRDLDGNIIEATLPDTEPPPAQSRILSARPATPHPPTLAPSTTLTLDSLAAAAHALTRNNTTPGTLTLPAAQTTASPPKPDISTKTLVGTILGAAAGAAVAYAMCKGDEASRQQHPDLALAYPAPHPSMPERRASEPARAIAAQASQAVAHIFPELAAAAHAAGGYAPAYVAAPRQLEPVQTRAIEAPPAPAPASVAPSRASQYQQPVYAEPAQYEPSTASRRAPAPSDAGRSRAGSSASQRTERPSRGDGASTLVSGFEGEEYGELEPEHRHRDSDRRSKASSSHGHRERDDRSKISGSHGHRDRDDRSKGNVAGSSTSSRRGSKVASPAHAPS</sequence>
<dbReference type="SUPFAM" id="SSF54593">
    <property type="entry name" value="Glyoxalase/Bleomycin resistance protein/Dihydroxybiphenyl dioxygenase"/>
    <property type="match status" value="1"/>
</dbReference>
<protein>
    <recommendedName>
        <fullName evidence="4">VOC domain-containing protein</fullName>
    </recommendedName>
</protein>
<dbReference type="InterPro" id="IPR029068">
    <property type="entry name" value="Glyas_Bleomycin-R_OHBP_Dase"/>
</dbReference>
<evidence type="ECO:0000313" key="3">
    <source>
        <dbReference type="Proteomes" id="UP000799640"/>
    </source>
</evidence>
<dbReference type="Proteomes" id="UP000799640">
    <property type="component" value="Unassembled WGS sequence"/>
</dbReference>
<feature type="compositionally biased region" description="Basic and acidic residues" evidence="1">
    <location>
        <begin position="368"/>
        <end position="380"/>
    </location>
</feature>
<dbReference type="PANTHER" id="PTHR35006:SF3">
    <property type="entry name" value="GLYOXALASE FAMILY PROTEIN (AFU_ORTHOLOGUE AFUA_3G06020)"/>
    <property type="match status" value="1"/>
</dbReference>
<reference evidence="2" key="1">
    <citation type="journal article" date="2020" name="Stud. Mycol.">
        <title>101 Dothideomycetes genomes: a test case for predicting lifestyles and emergence of pathogens.</title>
        <authorList>
            <person name="Haridas S."/>
            <person name="Albert R."/>
            <person name="Binder M."/>
            <person name="Bloem J."/>
            <person name="Labutti K."/>
            <person name="Salamov A."/>
            <person name="Andreopoulos B."/>
            <person name="Baker S."/>
            <person name="Barry K."/>
            <person name="Bills G."/>
            <person name="Bluhm B."/>
            <person name="Cannon C."/>
            <person name="Castanera R."/>
            <person name="Culley D."/>
            <person name="Daum C."/>
            <person name="Ezra D."/>
            <person name="Gonzalez J."/>
            <person name="Henrissat B."/>
            <person name="Kuo A."/>
            <person name="Liang C."/>
            <person name="Lipzen A."/>
            <person name="Lutzoni F."/>
            <person name="Magnuson J."/>
            <person name="Mondo S."/>
            <person name="Nolan M."/>
            <person name="Ohm R."/>
            <person name="Pangilinan J."/>
            <person name="Park H.-J."/>
            <person name="Ramirez L."/>
            <person name="Alfaro M."/>
            <person name="Sun H."/>
            <person name="Tritt A."/>
            <person name="Yoshinaga Y."/>
            <person name="Zwiers L.-H."/>
            <person name="Turgeon B."/>
            <person name="Goodwin S."/>
            <person name="Spatafora J."/>
            <person name="Crous P."/>
            <person name="Grigoriev I."/>
        </authorList>
    </citation>
    <scope>NUCLEOTIDE SEQUENCE</scope>
    <source>
        <strain evidence="2">CBS 262.69</strain>
    </source>
</reference>
<name>A0A6G1HW72_9PEZI</name>
<feature type="region of interest" description="Disordered" evidence="1">
    <location>
        <begin position="114"/>
        <end position="140"/>
    </location>
</feature>
<evidence type="ECO:0008006" key="4">
    <source>
        <dbReference type="Google" id="ProtNLM"/>
    </source>
</evidence>
<evidence type="ECO:0000313" key="2">
    <source>
        <dbReference type="EMBL" id="KAF2400116.1"/>
    </source>
</evidence>
<gene>
    <name evidence="2" type="ORF">EJ06DRAFT_47574</name>
</gene>
<dbReference type="PANTHER" id="PTHR35006">
    <property type="entry name" value="GLYOXALASE FAMILY PROTEIN (AFU_ORTHOLOGUE AFUA_5G14830)"/>
    <property type="match status" value="1"/>
</dbReference>
<dbReference type="AlphaFoldDB" id="A0A6G1HW72"/>
<feature type="region of interest" description="Disordered" evidence="1">
    <location>
        <begin position="311"/>
        <end position="435"/>
    </location>
</feature>
<dbReference type="EMBL" id="ML996696">
    <property type="protein sequence ID" value="KAF2400116.1"/>
    <property type="molecule type" value="Genomic_DNA"/>
</dbReference>
<feature type="compositionally biased region" description="Basic and acidic residues" evidence="1">
    <location>
        <begin position="387"/>
        <end position="411"/>
    </location>
</feature>
<dbReference type="OrthoDB" id="10249419at2759"/>
<keyword evidence="3" id="KW-1185">Reference proteome</keyword>
<organism evidence="2 3">
    <name type="scientific">Trichodelitschia bisporula</name>
    <dbReference type="NCBI Taxonomy" id="703511"/>
    <lineage>
        <taxon>Eukaryota</taxon>
        <taxon>Fungi</taxon>
        <taxon>Dikarya</taxon>
        <taxon>Ascomycota</taxon>
        <taxon>Pezizomycotina</taxon>
        <taxon>Dothideomycetes</taxon>
        <taxon>Dothideomycetes incertae sedis</taxon>
        <taxon>Phaeotrichales</taxon>
        <taxon>Phaeotrichaceae</taxon>
        <taxon>Trichodelitschia</taxon>
    </lineage>
</organism>
<dbReference type="Gene3D" id="3.10.180.10">
    <property type="entry name" value="2,3-Dihydroxybiphenyl 1,2-Dioxygenase, domain 1"/>
    <property type="match status" value="1"/>
</dbReference>
<accession>A0A6G1HW72</accession>